<dbReference type="PANTHER" id="PTHR30383">
    <property type="entry name" value="THIOESTERASE 1/PROTEASE 1/LYSOPHOSPHOLIPASE L1"/>
    <property type="match status" value="1"/>
</dbReference>
<reference evidence="3 4" key="1">
    <citation type="submission" date="2018-09" db="EMBL/GenBank/DDBJ databases">
        <title>Complete genome sequence of Euzebya sp. DY32-46 isolated from seawater of Pacific Ocean.</title>
        <authorList>
            <person name="Xu L."/>
            <person name="Wu Y.-H."/>
            <person name="Xu X.-W."/>
        </authorList>
    </citation>
    <scope>NUCLEOTIDE SEQUENCE [LARGE SCALE GENOMIC DNA]</scope>
    <source>
        <strain evidence="3 4">DY32-46</strain>
    </source>
</reference>
<dbReference type="KEGG" id="euz:DVS28_a2537"/>
<dbReference type="Gene3D" id="3.40.50.1110">
    <property type="entry name" value="SGNH hydrolase"/>
    <property type="match status" value="1"/>
</dbReference>
<dbReference type="InterPro" id="IPR036514">
    <property type="entry name" value="SGNH_hydro_sf"/>
</dbReference>
<dbReference type="InterPro" id="IPR013830">
    <property type="entry name" value="SGNH_hydro"/>
</dbReference>
<dbReference type="OrthoDB" id="154486at2"/>
<evidence type="ECO:0000259" key="2">
    <source>
        <dbReference type="Pfam" id="PF13472"/>
    </source>
</evidence>
<keyword evidence="1" id="KW-0472">Membrane</keyword>
<keyword evidence="1" id="KW-0812">Transmembrane</keyword>
<dbReference type="Pfam" id="PF13472">
    <property type="entry name" value="Lipase_GDSL_2"/>
    <property type="match status" value="1"/>
</dbReference>
<keyword evidence="1" id="KW-1133">Transmembrane helix</keyword>
<dbReference type="RefSeq" id="WP_114591747.1">
    <property type="nucleotide sequence ID" value="NZ_CP031165.1"/>
</dbReference>
<feature type="domain" description="SGNH hydrolase-type esterase" evidence="2">
    <location>
        <begin position="283"/>
        <end position="487"/>
    </location>
</feature>
<protein>
    <recommendedName>
        <fullName evidence="2">SGNH hydrolase-type esterase domain-containing protein</fullName>
    </recommendedName>
</protein>
<dbReference type="Proteomes" id="UP000264006">
    <property type="component" value="Chromosome"/>
</dbReference>
<dbReference type="EMBL" id="CP031165">
    <property type="protein sequence ID" value="AXV07218.1"/>
    <property type="molecule type" value="Genomic_DNA"/>
</dbReference>
<dbReference type="AlphaFoldDB" id="A0A346XYC1"/>
<evidence type="ECO:0000313" key="4">
    <source>
        <dbReference type="Proteomes" id="UP000264006"/>
    </source>
</evidence>
<dbReference type="SUPFAM" id="SSF52266">
    <property type="entry name" value="SGNH hydrolase"/>
    <property type="match status" value="1"/>
</dbReference>
<dbReference type="GO" id="GO:0004622">
    <property type="term" value="F:phosphatidylcholine lysophospholipase activity"/>
    <property type="evidence" value="ECO:0007669"/>
    <property type="project" value="TreeGrafter"/>
</dbReference>
<feature type="transmembrane region" description="Helical" evidence="1">
    <location>
        <begin position="55"/>
        <end position="74"/>
    </location>
</feature>
<feature type="transmembrane region" description="Helical" evidence="1">
    <location>
        <begin position="27"/>
        <end position="43"/>
    </location>
</feature>
<gene>
    <name evidence="3" type="ORF">DVS28_a2537</name>
</gene>
<evidence type="ECO:0000313" key="3">
    <source>
        <dbReference type="EMBL" id="AXV07218.1"/>
    </source>
</evidence>
<keyword evidence="4" id="KW-1185">Reference proteome</keyword>
<organism evidence="3 4">
    <name type="scientific">Euzebya pacifica</name>
    <dbReference type="NCBI Taxonomy" id="1608957"/>
    <lineage>
        <taxon>Bacteria</taxon>
        <taxon>Bacillati</taxon>
        <taxon>Actinomycetota</taxon>
        <taxon>Nitriliruptoria</taxon>
        <taxon>Euzebyales</taxon>
    </lineage>
</organism>
<dbReference type="CDD" id="cd00229">
    <property type="entry name" value="SGNH_hydrolase"/>
    <property type="match status" value="1"/>
</dbReference>
<dbReference type="InterPro" id="IPR051532">
    <property type="entry name" value="Ester_Hydrolysis_Enzymes"/>
</dbReference>
<evidence type="ECO:0000256" key="1">
    <source>
        <dbReference type="SAM" id="Phobius"/>
    </source>
</evidence>
<accession>A0A346XYC1</accession>
<dbReference type="PANTHER" id="PTHR30383:SF5">
    <property type="entry name" value="SGNH HYDROLASE-TYPE ESTERASE DOMAIN-CONTAINING PROTEIN"/>
    <property type="match status" value="1"/>
</dbReference>
<name>A0A346XYC1_9ACTN</name>
<proteinExistence type="predicted"/>
<sequence>MLIFLAVLSALVVGALSWLLIGPTGAAAVAVLILIGGLVAQFGDRSVRRPIGTVLLLALLAGGTYGTIVAVDLVEALTTTDGTVDMADQSQLASAEDKLEGLAGQSSFQLELTEPELQAVVQDGLAAADDVPVRRVDLDLRGATSDVAFRAVFKAGGVEATGNASIAVVDGGIDLELGPLEFGSVQVPSLAAGAIQSLLGAVTDLNAALEDQQAVVQSITVTDDALIVTGTRGTDEVLTDGDLLAAIRDQATGAIDAVQAPPERIGQGRLAGLDEPGEPIVLAIGDSLAANVGVDDNRDGFVSRFHRFVADADGVPYGLVNLGVPGETSGSLLTGGQLEAAEAVLASRPAAYVVVDIGANDLLGHLTSAECGTDLANASCQQLVDETLVTYRSNLEQAMDRLVASAGSARVLFLQTYNPFSLGLGESAQERESSTMVSRLNAVAAEVAASRGIGVADGFSPLQGTTAATTHMLDAEPDIHPNVAGYDVLAGALVDAR</sequence>